<proteinExistence type="predicted"/>
<keyword evidence="1" id="KW-1133">Transmembrane helix</keyword>
<keyword evidence="1" id="KW-0472">Membrane</keyword>
<dbReference type="Proteomes" id="UP000066042">
    <property type="component" value="Chromosome"/>
</dbReference>
<dbReference type="AlphaFoldDB" id="A0A0S1XB37"/>
<gene>
    <name evidence="2" type="ORF">TBCH5v1_1064</name>
</gene>
<feature type="transmembrane region" description="Helical" evidence="1">
    <location>
        <begin position="6"/>
        <end position="26"/>
    </location>
</feature>
<reference evidence="2 3" key="1">
    <citation type="journal article" date="2016" name="Genome Announc.">
        <title>Complete genome sequence of the hyperthermophilic and piezophilic archaeon Thermococcus barophilus Ch5, capable of growth at the expense of hydrogenogenesis from carbon monoxide and formate.</title>
        <authorList>
            <person name="Oger P."/>
            <person name="Sokolova T.G."/>
            <person name="Kozhevnikova D.A."/>
            <person name="Taranov E.A."/>
            <person name="Vannier P."/>
            <person name="Lee H.S."/>
            <person name="Kwon K.K."/>
            <person name="Kang S.G."/>
            <person name="Lee J.H."/>
            <person name="Bonch-Osmolovskaya E.A."/>
            <person name="Lebedinsky A.V."/>
        </authorList>
    </citation>
    <scope>NUCLEOTIDE SEQUENCE [LARGE SCALE GENOMIC DNA]</scope>
    <source>
        <strain evidence="3">Ch5</strain>
    </source>
</reference>
<feature type="transmembrane region" description="Helical" evidence="1">
    <location>
        <begin position="57"/>
        <end position="77"/>
    </location>
</feature>
<evidence type="ECO:0000313" key="2">
    <source>
        <dbReference type="EMBL" id="ALM75006.1"/>
    </source>
</evidence>
<organism evidence="2 3">
    <name type="scientific">Thermococcus barophilus</name>
    <dbReference type="NCBI Taxonomy" id="55802"/>
    <lineage>
        <taxon>Archaea</taxon>
        <taxon>Methanobacteriati</taxon>
        <taxon>Methanobacteriota</taxon>
        <taxon>Thermococci</taxon>
        <taxon>Thermococcales</taxon>
        <taxon>Thermococcaceae</taxon>
        <taxon>Thermococcus</taxon>
    </lineage>
</organism>
<dbReference type="EMBL" id="CP013050">
    <property type="protein sequence ID" value="ALM75006.1"/>
    <property type="molecule type" value="Genomic_DNA"/>
</dbReference>
<evidence type="ECO:0000313" key="3">
    <source>
        <dbReference type="Proteomes" id="UP000066042"/>
    </source>
</evidence>
<protein>
    <recommendedName>
        <fullName evidence="4">SigmaK-factor processing regulatory BofA</fullName>
    </recommendedName>
</protein>
<feature type="transmembrane region" description="Helical" evidence="1">
    <location>
        <begin position="33"/>
        <end position="51"/>
    </location>
</feature>
<dbReference type="PATRIC" id="fig|55802.8.peg.1054"/>
<evidence type="ECO:0008006" key="4">
    <source>
        <dbReference type="Google" id="ProtNLM"/>
    </source>
</evidence>
<sequence length="78" mass="8560">MFQWLVFLVLLILAGYLVLKLTLAILKWMAMNTIIGLILVGIINFLGIAHIELNLVNLLIIAVGGVVGVFILLVLSFI</sequence>
<keyword evidence="1" id="KW-0812">Transmembrane</keyword>
<evidence type="ECO:0000256" key="1">
    <source>
        <dbReference type="SAM" id="Phobius"/>
    </source>
</evidence>
<dbReference type="STRING" id="55802.TBCH5v1_1064"/>
<dbReference type="RefSeq" id="WP_056933761.1">
    <property type="nucleotide sequence ID" value="NZ_CP013050.1"/>
</dbReference>
<dbReference type="GeneID" id="26136328"/>
<name>A0A0S1XB37_THEBA</name>
<accession>A0A0S1XB37</accession>